<evidence type="ECO:0000313" key="1">
    <source>
        <dbReference type="EMBL" id="ROV88553.1"/>
    </source>
</evidence>
<evidence type="ECO:0000313" key="2">
    <source>
        <dbReference type="Proteomes" id="UP000283895"/>
    </source>
</evidence>
<proteinExistence type="predicted"/>
<reference evidence="1 2" key="1">
    <citation type="submission" date="2015-09" db="EMBL/GenBank/DDBJ databases">
        <title>Host preference determinants of Valsa canker pathogens revealed by comparative genomics.</title>
        <authorList>
            <person name="Yin Z."/>
            <person name="Huang L."/>
        </authorList>
    </citation>
    <scope>NUCLEOTIDE SEQUENCE [LARGE SCALE GENOMIC DNA]</scope>
    <source>
        <strain evidence="1 2">03-1</strain>
    </source>
</reference>
<dbReference type="Proteomes" id="UP000283895">
    <property type="component" value="Unassembled WGS sequence"/>
</dbReference>
<dbReference type="STRING" id="356882.A0A423VC61"/>
<accession>A0A423VC61</accession>
<comment type="caution">
    <text evidence="1">The sequence shown here is derived from an EMBL/GenBank/DDBJ whole genome shotgun (WGS) entry which is preliminary data.</text>
</comment>
<sequence>MCDLPVELILAPLPAKRKLWEAADEFAWKTEVQRDPGAHAAFGLAADGDMVKMSEDWLSCNSWRLSYESLNSGTPSRSTANWEEWCSEMDRFGGLVMLAASLIS</sequence>
<dbReference type="EMBL" id="LKEA01000078">
    <property type="protein sequence ID" value="ROV88553.1"/>
    <property type="molecule type" value="Genomic_DNA"/>
</dbReference>
<gene>
    <name evidence="1" type="ORF">VMCG_10378</name>
</gene>
<protein>
    <submittedName>
        <fullName evidence="1">Uncharacterized protein</fullName>
    </submittedName>
</protein>
<keyword evidence="2" id="KW-1185">Reference proteome</keyword>
<dbReference type="AlphaFoldDB" id="A0A423VC61"/>
<dbReference type="OrthoDB" id="5423818at2759"/>
<name>A0A423VC61_9PEZI</name>
<organism evidence="1 2">
    <name type="scientific">Cytospora schulzeri</name>
    <dbReference type="NCBI Taxonomy" id="448051"/>
    <lineage>
        <taxon>Eukaryota</taxon>
        <taxon>Fungi</taxon>
        <taxon>Dikarya</taxon>
        <taxon>Ascomycota</taxon>
        <taxon>Pezizomycotina</taxon>
        <taxon>Sordariomycetes</taxon>
        <taxon>Sordariomycetidae</taxon>
        <taxon>Diaporthales</taxon>
        <taxon>Cytosporaceae</taxon>
        <taxon>Cytospora</taxon>
    </lineage>
</organism>